<dbReference type="Gene3D" id="3.40.190.10">
    <property type="entry name" value="Periplasmic binding protein-like II"/>
    <property type="match status" value="1"/>
</dbReference>
<evidence type="ECO:0000313" key="4">
    <source>
        <dbReference type="Proteomes" id="UP000239326"/>
    </source>
</evidence>
<dbReference type="PANTHER" id="PTHR42928">
    <property type="entry name" value="TRICARBOXYLATE-BINDING PROTEIN"/>
    <property type="match status" value="1"/>
</dbReference>
<evidence type="ECO:0000313" key="3">
    <source>
        <dbReference type="EMBL" id="AVO41002.1"/>
    </source>
</evidence>
<sequence>MKISHWLCALALTLPFAAPVSAQDWPTKPIQVIVPFPPGSVDAKARVITEAMSKILGQPLVIINKPGAGMLLGTEQMVHSAPDGYTIGVAVQASTWISPLIESSAKYSASDMTMLGIAYGAPAVLVAGPKSELRSVQDLMRAARAHPGKLNFAAPTGGSIFRITFEMLKTLTGIDVTFVPYRGLALALKDIMGGQVEVGFADTSSLPLFQSGQLRPLAVTALKRWPQMPDVPTFHELGIPLETQTWLGFAAPRGLPPAVEKRLTSALAEALQKPEVRAAIEANGVASMATDPSPQAMQQRIDRELAEFKKNVKPGTITFN</sequence>
<reference evidence="3 4" key="1">
    <citation type="submission" date="2018-03" db="EMBL/GenBank/DDBJ databases">
        <title>Genome sequencing of Simplicispira sp.</title>
        <authorList>
            <person name="Kim S.-J."/>
            <person name="Heo J."/>
            <person name="Kwon S.-W."/>
        </authorList>
    </citation>
    <scope>NUCLEOTIDE SEQUENCE [LARGE SCALE GENOMIC DNA]</scope>
    <source>
        <strain evidence="3 4">SC1-8</strain>
    </source>
</reference>
<dbReference type="Gene3D" id="3.40.190.150">
    <property type="entry name" value="Bordetella uptake gene, domain 1"/>
    <property type="match status" value="1"/>
</dbReference>
<dbReference type="KEGG" id="simp:C6571_06630"/>
<dbReference type="PIRSF" id="PIRSF017082">
    <property type="entry name" value="YflP"/>
    <property type="match status" value="1"/>
</dbReference>
<dbReference type="InterPro" id="IPR042100">
    <property type="entry name" value="Bug_dom1"/>
</dbReference>
<dbReference type="EMBL" id="CP027669">
    <property type="protein sequence ID" value="AVO41002.1"/>
    <property type="molecule type" value="Genomic_DNA"/>
</dbReference>
<evidence type="ECO:0000256" key="1">
    <source>
        <dbReference type="ARBA" id="ARBA00006987"/>
    </source>
</evidence>
<gene>
    <name evidence="3" type="ORF">C6571_06630</name>
</gene>
<feature type="chain" id="PRO_5015651986" evidence="2">
    <location>
        <begin position="23"/>
        <end position="320"/>
    </location>
</feature>
<comment type="similarity">
    <text evidence="1">Belongs to the UPF0065 (bug) family.</text>
</comment>
<organism evidence="3 4">
    <name type="scientific">Simplicispira suum</name>
    <dbReference type="NCBI Taxonomy" id="2109915"/>
    <lineage>
        <taxon>Bacteria</taxon>
        <taxon>Pseudomonadati</taxon>
        <taxon>Pseudomonadota</taxon>
        <taxon>Betaproteobacteria</taxon>
        <taxon>Burkholderiales</taxon>
        <taxon>Comamonadaceae</taxon>
        <taxon>Simplicispira</taxon>
    </lineage>
</organism>
<dbReference type="PANTHER" id="PTHR42928:SF5">
    <property type="entry name" value="BLR1237 PROTEIN"/>
    <property type="match status" value="1"/>
</dbReference>
<dbReference type="CDD" id="cd07012">
    <property type="entry name" value="PBP2_Bug_TTT"/>
    <property type="match status" value="1"/>
</dbReference>
<dbReference type="InterPro" id="IPR005064">
    <property type="entry name" value="BUG"/>
</dbReference>
<keyword evidence="4" id="KW-1185">Reference proteome</keyword>
<keyword evidence="2" id="KW-0732">Signal</keyword>
<feature type="signal peptide" evidence="2">
    <location>
        <begin position="1"/>
        <end position="22"/>
    </location>
</feature>
<dbReference type="Proteomes" id="UP000239326">
    <property type="component" value="Chromosome"/>
</dbReference>
<proteinExistence type="inferred from homology"/>
<accession>A0A2S0MYL9</accession>
<dbReference type="AlphaFoldDB" id="A0A2S0MYL9"/>
<dbReference type="OrthoDB" id="8678477at2"/>
<name>A0A2S0MYL9_9BURK</name>
<protein>
    <submittedName>
        <fullName evidence="3">Twin-arginine translocation pathway signal</fullName>
    </submittedName>
</protein>
<dbReference type="SUPFAM" id="SSF53850">
    <property type="entry name" value="Periplasmic binding protein-like II"/>
    <property type="match status" value="1"/>
</dbReference>
<dbReference type="Pfam" id="PF03401">
    <property type="entry name" value="TctC"/>
    <property type="match status" value="1"/>
</dbReference>
<evidence type="ECO:0000256" key="2">
    <source>
        <dbReference type="SAM" id="SignalP"/>
    </source>
</evidence>